<accession>A0A544TRQ5</accession>
<organism evidence="3 4">
    <name type="scientific">Psychrobacillus vulpis</name>
    <dbReference type="NCBI Taxonomy" id="2325572"/>
    <lineage>
        <taxon>Bacteria</taxon>
        <taxon>Bacillati</taxon>
        <taxon>Bacillota</taxon>
        <taxon>Bacilli</taxon>
        <taxon>Bacillales</taxon>
        <taxon>Bacillaceae</taxon>
        <taxon>Psychrobacillus</taxon>
    </lineage>
</organism>
<gene>
    <name evidence="3" type="ORF">FG384_09560</name>
</gene>
<dbReference type="Proteomes" id="UP000316626">
    <property type="component" value="Unassembled WGS sequence"/>
</dbReference>
<comment type="caution">
    <text evidence="3">The sequence shown here is derived from an EMBL/GenBank/DDBJ whole genome shotgun (WGS) entry which is preliminary data.</text>
</comment>
<name>A0A544TRQ5_9BACI</name>
<keyword evidence="1" id="KW-0812">Transmembrane</keyword>
<dbReference type="AlphaFoldDB" id="A0A544TRQ5"/>
<reference evidence="3 4" key="1">
    <citation type="submission" date="2019-06" db="EMBL/GenBank/DDBJ databases">
        <title>Psychrobacillus vulpis sp. nov., a new species isolated from feces of a red fox that inhabits in The Tablas de Daimiel Natural Park, Albacete, Spain.</title>
        <authorList>
            <person name="Rodriguez M."/>
            <person name="Reina J.C."/>
            <person name="Bejar V."/>
            <person name="Llamas I."/>
        </authorList>
    </citation>
    <scope>NUCLEOTIDE SEQUENCE [LARGE SCALE GENOMIC DNA]</scope>
    <source>
        <strain evidence="3 4">Z8</strain>
    </source>
</reference>
<evidence type="ECO:0000259" key="2">
    <source>
        <dbReference type="Pfam" id="PF16107"/>
    </source>
</evidence>
<feature type="transmembrane region" description="Helical" evidence="1">
    <location>
        <begin position="9"/>
        <end position="28"/>
    </location>
</feature>
<keyword evidence="1" id="KW-0472">Membrane</keyword>
<keyword evidence="4" id="KW-1185">Reference proteome</keyword>
<sequence length="180" mass="20729">MVGRKVQRNVWMAIGFVLLLLIGVFYVLSNNQVKSEREKEIELNTANHNFEKVLAYENDYMGNASNMGNLFNNIPLSSYKDNIELDSDAFTFIINYDTTSDEEAEKAVIYNATAAFVLVKNLEVINMRFLNNSYVVTRENVEEWFGGDLKELIDPSMFKEKVQKPLLKSEINDWLASYTN</sequence>
<evidence type="ECO:0000313" key="4">
    <source>
        <dbReference type="Proteomes" id="UP000316626"/>
    </source>
</evidence>
<dbReference type="Pfam" id="PF16107">
    <property type="entry name" value="DUF4825"/>
    <property type="match status" value="1"/>
</dbReference>
<dbReference type="InterPro" id="IPR032250">
    <property type="entry name" value="DUF4825"/>
</dbReference>
<dbReference type="OrthoDB" id="2437505at2"/>
<evidence type="ECO:0000256" key="1">
    <source>
        <dbReference type="SAM" id="Phobius"/>
    </source>
</evidence>
<keyword evidence="1" id="KW-1133">Transmembrane helix</keyword>
<feature type="domain" description="DUF4825" evidence="2">
    <location>
        <begin position="54"/>
        <end position="132"/>
    </location>
</feature>
<evidence type="ECO:0000313" key="3">
    <source>
        <dbReference type="EMBL" id="TQR20129.1"/>
    </source>
</evidence>
<protein>
    <submittedName>
        <fullName evidence="3">DUF4825 domain-containing protein</fullName>
    </submittedName>
</protein>
<dbReference type="EMBL" id="VDGI01000008">
    <property type="protein sequence ID" value="TQR20129.1"/>
    <property type="molecule type" value="Genomic_DNA"/>
</dbReference>
<proteinExistence type="predicted"/>